<evidence type="ECO:0000256" key="1">
    <source>
        <dbReference type="SAM" id="MobiDB-lite"/>
    </source>
</evidence>
<proteinExistence type="predicted"/>
<feature type="region of interest" description="Disordered" evidence="1">
    <location>
        <begin position="14"/>
        <end position="37"/>
    </location>
</feature>
<gene>
    <name evidence="2" type="ORF">ElyMa_000775400</name>
</gene>
<name>A0AAV4GVA2_9GAST</name>
<reference evidence="2 3" key="1">
    <citation type="journal article" date="2021" name="Elife">
        <title>Chloroplast acquisition without the gene transfer in kleptoplastic sea slugs, Plakobranchus ocellatus.</title>
        <authorList>
            <person name="Maeda T."/>
            <person name="Takahashi S."/>
            <person name="Yoshida T."/>
            <person name="Shimamura S."/>
            <person name="Takaki Y."/>
            <person name="Nagai Y."/>
            <person name="Toyoda A."/>
            <person name="Suzuki Y."/>
            <person name="Arimoto A."/>
            <person name="Ishii H."/>
            <person name="Satoh N."/>
            <person name="Nishiyama T."/>
            <person name="Hasebe M."/>
            <person name="Maruyama T."/>
            <person name="Minagawa J."/>
            <person name="Obokata J."/>
            <person name="Shigenobu S."/>
        </authorList>
    </citation>
    <scope>NUCLEOTIDE SEQUENCE [LARGE SCALE GENOMIC DNA]</scope>
</reference>
<evidence type="ECO:0000313" key="2">
    <source>
        <dbReference type="EMBL" id="GFR88650.1"/>
    </source>
</evidence>
<feature type="region of interest" description="Disordered" evidence="1">
    <location>
        <begin position="85"/>
        <end position="106"/>
    </location>
</feature>
<evidence type="ECO:0000313" key="3">
    <source>
        <dbReference type="Proteomes" id="UP000762676"/>
    </source>
</evidence>
<dbReference type="Proteomes" id="UP000762676">
    <property type="component" value="Unassembled WGS sequence"/>
</dbReference>
<sequence>MGLHFRGIRVSCPKTKTSHRSLSEKTKTSGEAFATHRSRQRDFTEVIKDRNENVKQTASKYLNPDIMRYEVAVIDGNKVKESYNEKQEAYHNTPLGDTKQRAISDL</sequence>
<dbReference type="EMBL" id="BMAT01001582">
    <property type="protein sequence ID" value="GFR88650.1"/>
    <property type="molecule type" value="Genomic_DNA"/>
</dbReference>
<comment type="caution">
    <text evidence="2">The sequence shown here is derived from an EMBL/GenBank/DDBJ whole genome shotgun (WGS) entry which is preliminary data.</text>
</comment>
<protein>
    <submittedName>
        <fullName evidence="2">Uncharacterized protein</fullName>
    </submittedName>
</protein>
<dbReference type="AlphaFoldDB" id="A0AAV4GVA2"/>
<keyword evidence="3" id="KW-1185">Reference proteome</keyword>
<accession>A0AAV4GVA2</accession>
<organism evidence="2 3">
    <name type="scientific">Elysia marginata</name>
    <dbReference type="NCBI Taxonomy" id="1093978"/>
    <lineage>
        <taxon>Eukaryota</taxon>
        <taxon>Metazoa</taxon>
        <taxon>Spiralia</taxon>
        <taxon>Lophotrochozoa</taxon>
        <taxon>Mollusca</taxon>
        <taxon>Gastropoda</taxon>
        <taxon>Heterobranchia</taxon>
        <taxon>Euthyneura</taxon>
        <taxon>Panpulmonata</taxon>
        <taxon>Sacoglossa</taxon>
        <taxon>Placobranchoidea</taxon>
        <taxon>Plakobranchidae</taxon>
        <taxon>Elysia</taxon>
    </lineage>
</organism>